<feature type="transmembrane region" description="Helical" evidence="7">
    <location>
        <begin position="533"/>
        <end position="559"/>
    </location>
</feature>
<dbReference type="AlphaFoldDB" id="A0A8A4TQZ1"/>
<dbReference type="PROSITE" id="PS50283">
    <property type="entry name" value="NA_SOLUT_SYMP_3"/>
    <property type="match status" value="1"/>
</dbReference>
<dbReference type="GO" id="GO:0005886">
    <property type="term" value="C:plasma membrane"/>
    <property type="evidence" value="ECO:0007669"/>
    <property type="project" value="TreeGrafter"/>
</dbReference>
<dbReference type="Gene3D" id="1.20.1730.10">
    <property type="entry name" value="Sodium/glucose cotransporter"/>
    <property type="match status" value="1"/>
</dbReference>
<dbReference type="InterPro" id="IPR038377">
    <property type="entry name" value="Na/Glc_symporter_sf"/>
</dbReference>
<feature type="transmembrane region" description="Helical" evidence="7">
    <location>
        <begin position="190"/>
        <end position="208"/>
    </location>
</feature>
<feature type="transmembrane region" description="Helical" evidence="7">
    <location>
        <begin position="449"/>
        <end position="468"/>
    </location>
</feature>
<dbReference type="KEGG" id="scor:J3U87_02835"/>
<feature type="transmembrane region" description="Helical" evidence="7">
    <location>
        <begin position="391"/>
        <end position="410"/>
    </location>
</feature>
<protein>
    <submittedName>
        <fullName evidence="8">Na+:solute symporter</fullName>
    </submittedName>
</protein>
<dbReference type="CDD" id="cd11477">
    <property type="entry name" value="SLC5sbd_u1"/>
    <property type="match status" value="1"/>
</dbReference>
<dbReference type="PANTHER" id="PTHR11819">
    <property type="entry name" value="SOLUTE CARRIER FAMILY 5"/>
    <property type="match status" value="1"/>
</dbReference>
<evidence type="ECO:0000256" key="6">
    <source>
        <dbReference type="RuleBase" id="RU362091"/>
    </source>
</evidence>
<feature type="transmembrane region" description="Helical" evidence="7">
    <location>
        <begin position="127"/>
        <end position="154"/>
    </location>
</feature>
<evidence type="ECO:0000256" key="4">
    <source>
        <dbReference type="ARBA" id="ARBA00022989"/>
    </source>
</evidence>
<sequence>MAFSRIDWFVFLVLIAVSLGINVYFFRRGNKSLQEFFLGGRNLPWFVAGISMVATTFAADTPLAVTEIVAENGISGNWLWWNALAGGMLTTFFFSHLWSRSRVLTEAEFIELRYSGKSAAFLRGFKAVYLGFFMNILILGWVNLAMVTILQVFFGLSEPMALFAVFGAMAFTAAYSTISGLTGIAVSDVFQFFFALFGCLVLAFLVVSSPEVGGITGLKHHLASSGALEFFPRITSVDGMAAGVLALPVGSFFAFIAMQWWASWYPGAEPGGGGYVAQRMMSTKNEKDAFWASLIFNIFHYCVRPWPWILVALSTLILYPDLGADERRFGYVMAMRDFLPAGLKGLLMTTFFAAYMSTVSTQLNWGSSYLVNDLYKRFFNPKANDRNFLKMARVLTVVLMGFSLIVTSLIESITDVWIFIFQCGAGLGLVLILRWYYWRINAWSEITATIAPFVLFSFFHFTDIGAMISDHLGWGMTFVVVVLCTTLAWYLVTHWTRPVDASKLIDFYVRVRPNGWWKPVDKRLNISIPKQPLAYSVICWVASLAMVYGVLFLVGKVIFREWYEALAYTDLALAGFLVLRLFLPKTDIYQDSEELSEILLTAEEEASRMKQPAQAGAAGFW</sequence>
<evidence type="ECO:0000256" key="5">
    <source>
        <dbReference type="ARBA" id="ARBA00023136"/>
    </source>
</evidence>
<keyword evidence="3 7" id="KW-0812">Transmembrane</keyword>
<feature type="transmembrane region" description="Helical" evidence="7">
    <location>
        <begin position="338"/>
        <end position="356"/>
    </location>
</feature>
<feature type="transmembrane region" description="Helical" evidence="7">
    <location>
        <begin position="6"/>
        <end position="26"/>
    </location>
</feature>
<evidence type="ECO:0000256" key="3">
    <source>
        <dbReference type="ARBA" id="ARBA00022692"/>
    </source>
</evidence>
<dbReference type="EMBL" id="CP071793">
    <property type="protein sequence ID" value="QTD51381.1"/>
    <property type="molecule type" value="Genomic_DNA"/>
</dbReference>
<feature type="transmembrane region" description="Helical" evidence="7">
    <location>
        <begin position="79"/>
        <end position="98"/>
    </location>
</feature>
<dbReference type="Proteomes" id="UP000663929">
    <property type="component" value="Chromosome"/>
</dbReference>
<dbReference type="GO" id="GO:0005412">
    <property type="term" value="F:D-glucose:sodium symporter activity"/>
    <property type="evidence" value="ECO:0007669"/>
    <property type="project" value="TreeGrafter"/>
</dbReference>
<feature type="transmembrane region" description="Helical" evidence="7">
    <location>
        <begin position="289"/>
        <end position="318"/>
    </location>
</feature>
<keyword evidence="9" id="KW-1185">Reference proteome</keyword>
<dbReference type="Pfam" id="PF00474">
    <property type="entry name" value="SSF"/>
    <property type="match status" value="1"/>
</dbReference>
<evidence type="ECO:0000313" key="8">
    <source>
        <dbReference type="EMBL" id="QTD51381.1"/>
    </source>
</evidence>
<dbReference type="RefSeq" id="WP_237381512.1">
    <property type="nucleotide sequence ID" value="NZ_CP071793.1"/>
</dbReference>
<proteinExistence type="inferred from homology"/>
<feature type="transmembrane region" description="Helical" evidence="7">
    <location>
        <begin position="474"/>
        <end position="492"/>
    </location>
</feature>
<comment type="similarity">
    <text evidence="2 6">Belongs to the sodium:solute symporter (SSF) (TC 2.A.21) family.</text>
</comment>
<feature type="transmembrane region" description="Helical" evidence="7">
    <location>
        <begin position="416"/>
        <end position="437"/>
    </location>
</feature>
<name>A0A8A4TQZ1_SULCO</name>
<feature type="transmembrane region" description="Helical" evidence="7">
    <location>
        <begin position="565"/>
        <end position="583"/>
    </location>
</feature>
<feature type="transmembrane region" description="Helical" evidence="7">
    <location>
        <begin position="38"/>
        <end position="59"/>
    </location>
</feature>
<dbReference type="PANTHER" id="PTHR11819:SF77">
    <property type="entry name" value="SODIUM_GLUCOSE COTRANSPORT PROTEIN"/>
    <property type="match status" value="1"/>
</dbReference>
<feature type="transmembrane region" description="Helical" evidence="7">
    <location>
        <begin position="240"/>
        <end position="262"/>
    </location>
</feature>
<reference evidence="8" key="1">
    <citation type="submission" date="2021-03" db="EMBL/GenBank/DDBJ databases">
        <title>Acanthopleuribacteraceae sp. M133.</title>
        <authorList>
            <person name="Wang G."/>
        </authorList>
    </citation>
    <scope>NUCLEOTIDE SEQUENCE</scope>
    <source>
        <strain evidence="8">M133</strain>
    </source>
</reference>
<evidence type="ECO:0000256" key="1">
    <source>
        <dbReference type="ARBA" id="ARBA00004141"/>
    </source>
</evidence>
<evidence type="ECO:0000313" key="9">
    <source>
        <dbReference type="Proteomes" id="UP000663929"/>
    </source>
</evidence>
<dbReference type="InterPro" id="IPR001734">
    <property type="entry name" value="Na/solute_symporter"/>
</dbReference>
<accession>A0A8A4TQZ1</accession>
<organism evidence="8 9">
    <name type="scientific">Sulfidibacter corallicola</name>
    <dbReference type="NCBI Taxonomy" id="2818388"/>
    <lineage>
        <taxon>Bacteria</taxon>
        <taxon>Pseudomonadati</taxon>
        <taxon>Acidobacteriota</taxon>
        <taxon>Holophagae</taxon>
        <taxon>Acanthopleuribacterales</taxon>
        <taxon>Acanthopleuribacteraceae</taxon>
        <taxon>Sulfidibacter</taxon>
    </lineage>
</organism>
<evidence type="ECO:0000256" key="2">
    <source>
        <dbReference type="ARBA" id="ARBA00006434"/>
    </source>
</evidence>
<comment type="subcellular location">
    <subcellularLocation>
        <location evidence="1">Membrane</location>
        <topology evidence="1">Multi-pass membrane protein</topology>
    </subcellularLocation>
</comment>
<keyword evidence="4 7" id="KW-1133">Transmembrane helix</keyword>
<gene>
    <name evidence="8" type="ORF">J3U87_02835</name>
</gene>
<keyword evidence="5 7" id="KW-0472">Membrane</keyword>
<feature type="transmembrane region" description="Helical" evidence="7">
    <location>
        <begin position="160"/>
        <end position="178"/>
    </location>
</feature>
<evidence type="ECO:0000256" key="7">
    <source>
        <dbReference type="SAM" id="Phobius"/>
    </source>
</evidence>